<dbReference type="InterPro" id="IPR013784">
    <property type="entry name" value="Carb-bd-like_fold"/>
</dbReference>
<dbReference type="SUPFAM" id="SSF53756">
    <property type="entry name" value="UDP-Glycosyltransferase/glycogen phosphorylase"/>
    <property type="match status" value="1"/>
</dbReference>
<dbReference type="AlphaFoldDB" id="A0A6G0WV75"/>
<dbReference type="GO" id="GO:0004805">
    <property type="term" value="F:trehalose-phosphatase activity"/>
    <property type="evidence" value="ECO:0007669"/>
    <property type="project" value="TreeGrafter"/>
</dbReference>
<dbReference type="InterPro" id="IPR002044">
    <property type="entry name" value="CBM20"/>
</dbReference>
<dbReference type="GO" id="GO:0005992">
    <property type="term" value="P:trehalose biosynthetic process"/>
    <property type="evidence" value="ECO:0007669"/>
    <property type="project" value="InterPro"/>
</dbReference>
<protein>
    <recommendedName>
        <fullName evidence="3">CBM20 domain-containing protein</fullName>
    </recommendedName>
</protein>
<dbReference type="Gene3D" id="2.60.40.10">
    <property type="entry name" value="Immunoglobulins"/>
    <property type="match status" value="1"/>
</dbReference>
<dbReference type="InterPro" id="IPR023214">
    <property type="entry name" value="HAD_sf"/>
</dbReference>
<reference evidence="4 5" key="1">
    <citation type="submission" date="2019-07" db="EMBL/GenBank/DDBJ databases">
        <title>Genomics analysis of Aphanomyces spp. identifies a new class of oomycete effector associated with host adaptation.</title>
        <authorList>
            <person name="Gaulin E."/>
        </authorList>
    </citation>
    <scope>NUCLEOTIDE SEQUENCE [LARGE SCALE GENOMIC DNA]</scope>
    <source>
        <strain evidence="4 5">ATCC 201684</strain>
    </source>
</reference>
<dbReference type="EMBL" id="VJMJ01000143">
    <property type="protein sequence ID" value="KAF0731379.1"/>
    <property type="molecule type" value="Genomic_DNA"/>
</dbReference>
<evidence type="ECO:0000313" key="4">
    <source>
        <dbReference type="EMBL" id="KAF0731379.1"/>
    </source>
</evidence>
<dbReference type="Pfam" id="PF00686">
    <property type="entry name" value="CBM_20"/>
    <property type="match status" value="1"/>
</dbReference>
<keyword evidence="5" id="KW-1185">Reference proteome</keyword>
<proteinExistence type="inferred from homology"/>
<dbReference type="InterPro" id="IPR036412">
    <property type="entry name" value="HAD-like_sf"/>
</dbReference>
<dbReference type="NCBIfam" id="TIGR00685">
    <property type="entry name" value="T6PP"/>
    <property type="match status" value="1"/>
</dbReference>
<comment type="similarity">
    <text evidence="2">In the C-terminal section; belongs to the trehalose phosphatase family.</text>
</comment>
<comment type="caution">
    <text evidence="4">The sequence shown here is derived from an EMBL/GenBank/DDBJ whole genome shotgun (WGS) entry which is preliminary data.</text>
</comment>
<dbReference type="Proteomes" id="UP000481153">
    <property type="component" value="Unassembled WGS sequence"/>
</dbReference>
<dbReference type="InterPro" id="IPR001830">
    <property type="entry name" value="Glyco_trans_20"/>
</dbReference>
<dbReference type="Gene3D" id="3.40.50.2000">
    <property type="entry name" value="Glycogen Phosphorylase B"/>
    <property type="match status" value="2"/>
</dbReference>
<name>A0A6G0WV75_9STRA</name>
<dbReference type="VEuPathDB" id="FungiDB:AeMF1_021092"/>
<sequence>MEDEAKKPPKKLAPRLSLPEDMKNHVGDVNAGTYTRLHLRVRAETRLGEELHCSGASYTMGQYNPSESIELVTSPEEYPIWRTVKPLILPRGIVHKYMYAVFSGGAFARWEPIDCDREVIPQGRDMTISEDYGVYDPQSVLQSVPSSKHYIRAAPPSTTTTTTKKESAKLKRTLSQQRFQRTKVKLEPRTSRHAAAEFKPDHPDSTLFLICYHLPIDITKSDDGTWHAAWNKDSLIARSEGSIAESMKVKWVGCITTEYKGMAMSEQDIADISTVLAKMDAFAVFIPPQLSHAHYQGYCKSKLWPMFHNVDILDIFSSVWEEDMSHTNETWWEAYEQVNTRLAKAVAAVAAPHDILWVHDYHLLLFPKIVADSLAPHRPRIIFFLHVPFPTSEIFRELSHGTILLEGVLAADVVGFHTFDHARHFLNACKRFLGLTYRQSQSGVNLGVDYKGRNVVIAISHVGIEKSLIQDALKLPSVLEAAQALREKHKGKLLIAGVDVCQRLSGIPLKLLAFEQFFSQCPAWKDRLVLVQRVHSTSSRVGDEAYSRHEIRELVDRITASHGTAVIDYEECPAPLGLHDRLALWLACDILMVTSIRGGLNLYPLEYVYAKNKAGVVLLSEFSACCCVLNGGLRINPWNIAEVVNALDRAINMTAEERQGRRARDLAYITNQPASNWTKQVLRILQESLEGVSDQEDFRRLDPSKIKQAYDGSVRRVFLLDYGGTLIQRENMPMYMKKDFTAVSGKVPSPGMLKALDALCADPRNAVFVISGVSQVNLKQVLGHIPSLGLAGHDGALFSWAKAIKFGTTNEGENRSSWFHHRLLEFDWNPIRELVDPILVAYCSRTNGSVIRYMEQGIAWNFRSCDPEWGQMQANSLQADLEEALKDMPVTIVRKKGLLEIAPEGLNKGVVARHILANDAELHQGHPDFIFCIGDDTTDESMFKTIYEYYAERSEESVHGKSEIAGSLQHVFTCTVGKKPSNAHLFVDHVDDVQDLLHALTHPQ</sequence>
<dbReference type="GO" id="GO:0005829">
    <property type="term" value="C:cytosol"/>
    <property type="evidence" value="ECO:0007669"/>
    <property type="project" value="TreeGrafter"/>
</dbReference>
<evidence type="ECO:0000259" key="3">
    <source>
        <dbReference type="Pfam" id="PF00686"/>
    </source>
</evidence>
<dbReference type="Pfam" id="PF00982">
    <property type="entry name" value="Glyco_transf_20"/>
    <property type="match status" value="1"/>
</dbReference>
<comment type="similarity">
    <text evidence="1">In the N-terminal section; belongs to the glycosyltransferase 20 family.</text>
</comment>
<dbReference type="Pfam" id="PF02358">
    <property type="entry name" value="Trehalose_PPase"/>
    <property type="match status" value="1"/>
</dbReference>
<dbReference type="SUPFAM" id="SSF49452">
    <property type="entry name" value="Starch-binding domain-like"/>
    <property type="match status" value="1"/>
</dbReference>
<dbReference type="FunFam" id="3.40.50.1000:FF:000052">
    <property type="entry name" value="Alpha,alpha-trehalose-phosphate synthase [UDP-forming] 6"/>
    <property type="match status" value="1"/>
</dbReference>
<dbReference type="PANTHER" id="PTHR10788">
    <property type="entry name" value="TREHALOSE-6-PHOSPHATE SYNTHASE"/>
    <property type="match status" value="1"/>
</dbReference>
<dbReference type="PANTHER" id="PTHR10788:SF109">
    <property type="entry name" value="CBM20 DOMAIN-CONTAINING PROTEIN"/>
    <property type="match status" value="1"/>
</dbReference>
<feature type="domain" description="CBM20" evidence="3">
    <location>
        <begin position="37"/>
        <end position="118"/>
    </location>
</feature>
<dbReference type="SUPFAM" id="SSF56784">
    <property type="entry name" value="HAD-like"/>
    <property type="match status" value="1"/>
</dbReference>
<accession>A0A6G0WV75</accession>
<dbReference type="Gene3D" id="3.40.50.1000">
    <property type="entry name" value="HAD superfamily/HAD-like"/>
    <property type="match status" value="2"/>
</dbReference>
<gene>
    <name evidence="4" type="ORF">Ae201684_011282</name>
</gene>
<organism evidence="4 5">
    <name type="scientific">Aphanomyces euteiches</name>
    <dbReference type="NCBI Taxonomy" id="100861"/>
    <lineage>
        <taxon>Eukaryota</taxon>
        <taxon>Sar</taxon>
        <taxon>Stramenopiles</taxon>
        <taxon>Oomycota</taxon>
        <taxon>Saprolegniomycetes</taxon>
        <taxon>Saprolegniales</taxon>
        <taxon>Verrucalvaceae</taxon>
        <taxon>Aphanomyces</taxon>
    </lineage>
</organism>
<dbReference type="CDD" id="cd03788">
    <property type="entry name" value="GT20_TPS"/>
    <property type="match status" value="1"/>
</dbReference>
<evidence type="ECO:0000256" key="1">
    <source>
        <dbReference type="ARBA" id="ARBA00005409"/>
    </source>
</evidence>
<dbReference type="GO" id="GO:2001070">
    <property type="term" value="F:starch binding"/>
    <property type="evidence" value="ECO:0007669"/>
    <property type="project" value="InterPro"/>
</dbReference>
<evidence type="ECO:0000313" key="5">
    <source>
        <dbReference type="Proteomes" id="UP000481153"/>
    </source>
</evidence>
<evidence type="ECO:0000256" key="2">
    <source>
        <dbReference type="ARBA" id="ARBA00006330"/>
    </source>
</evidence>
<dbReference type="InterPro" id="IPR003337">
    <property type="entry name" value="Trehalose_PPase"/>
</dbReference>
<dbReference type="InterPro" id="IPR013783">
    <property type="entry name" value="Ig-like_fold"/>
</dbReference>